<evidence type="ECO:0000313" key="6">
    <source>
        <dbReference type="Proteomes" id="UP000593594"/>
    </source>
</evidence>
<proteinExistence type="inferred from homology"/>
<sequence>MTELATLDSRDRHTRATDRLILARPERADAARIARLANERALAENTSRIPHPYRLSDAEAWLDTVAAMAPEDAPMGIYLNIPDPVLIGAVGIEQGTFAPDPELGYWIGAPYRGRGFATEAARAMIAHAFEHRGLSAIGAGCRITNIASRRVLEACGFAFIGLGRQYLLALDRKEPMDRFRLTRQAWLRRHG</sequence>
<feature type="domain" description="N-acetyltransferase" evidence="4">
    <location>
        <begin position="32"/>
        <end position="177"/>
    </location>
</feature>
<reference evidence="5 6" key="1">
    <citation type="submission" date="2020-06" db="EMBL/GenBank/DDBJ databases">
        <title>Genome sequence of 2 isolates from Red Sea Mangroves.</title>
        <authorList>
            <person name="Sefrji F."/>
            <person name="Michoud G."/>
            <person name="Merlino G."/>
            <person name="Daffonchio D."/>
        </authorList>
    </citation>
    <scope>NUCLEOTIDE SEQUENCE [LARGE SCALE GENOMIC DNA]</scope>
    <source>
        <strain evidence="5 6">R1DC25</strain>
    </source>
</reference>
<keyword evidence="2" id="KW-0012">Acyltransferase</keyword>
<accession>A0A7S8HCI1</accession>
<dbReference type="InterPro" id="IPR016181">
    <property type="entry name" value="Acyl_CoA_acyltransferase"/>
</dbReference>
<dbReference type="RefSeq" id="WP_213161014.1">
    <property type="nucleotide sequence ID" value="NZ_CP058214.1"/>
</dbReference>
<dbReference type="PANTHER" id="PTHR43792">
    <property type="entry name" value="GNAT FAMILY, PUTATIVE (AFU_ORTHOLOGUE AFUA_3G00765)-RELATED-RELATED"/>
    <property type="match status" value="1"/>
</dbReference>
<keyword evidence="6" id="KW-1185">Reference proteome</keyword>
<evidence type="ECO:0000256" key="2">
    <source>
        <dbReference type="ARBA" id="ARBA00023315"/>
    </source>
</evidence>
<name>A0A7S8HCI1_9HYPH</name>
<evidence type="ECO:0000259" key="4">
    <source>
        <dbReference type="PROSITE" id="PS51186"/>
    </source>
</evidence>
<dbReference type="AlphaFoldDB" id="A0A7S8HCI1"/>
<dbReference type="SUPFAM" id="SSF55729">
    <property type="entry name" value="Acyl-CoA N-acyltransferases (Nat)"/>
    <property type="match status" value="1"/>
</dbReference>
<evidence type="ECO:0000256" key="1">
    <source>
        <dbReference type="ARBA" id="ARBA00022679"/>
    </source>
</evidence>
<dbReference type="Pfam" id="PF13302">
    <property type="entry name" value="Acetyltransf_3"/>
    <property type="match status" value="1"/>
</dbReference>
<dbReference type="PROSITE" id="PS51186">
    <property type="entry name" value="GNAT"/>
    <property type="match status" value="1"/>
</dbReference>
<comment type="similarity">
    <text evidence="3">Belongs to the acetyltransferase family. RimJ subfamily.</text>
</comment>
<dbReference type="Gene3D" id="3.40.630.30">
    <property type="match status" value="1"/>
</dbReference>
<gene>
    <name evidence="5" type="ORF">HW532_13715</name>
</gene>
<dbReference type="Proteomes" id="UP000593594">
    <property type="component" value="Chromosome"/>
</dbReference>
<dbReference type="GO" id="GO:0016747">
    <property type="term" value="F:acyltransferase activity, transferring groups other than amino-acyl groups"/>
    <property type="evidence" value="ECO:0007669"/>
    <property type="project" value="InterPro"/>
</dbReference>
<dbReference type="InterPro" id="IPR051531">
    <property type="entry name" value="N-acetyltransferase"/>
</dbReference>
<dbReference type="PANTHER" id="PTHR43792:SF8">
    <property type="entry name" value="[RIBOSOMAL PROTEIN US5]-ALANINE N-ACETYLTRANSFERASE"/>
    <property type="match status" value="1"/>
</dbReference>
<dbReference type="EMBL" id="CP058214">
    <property type="protein sequence ID" value="QPC43651.1"/>
    <property type="molecule type" value="Genomic_DNA"/>
</dbReference>
<evidence type="ECO:0000256" key="3">
    <source>
        <dbReference type="ARBA" id="ARBA00038502"/>
    </source>
</evidence>
<dbReference type="InterPro" id="IPR000182">
    <property type="entry name" value="GNAT_dom"/>
</dbReference>
<protein>
    <submittedName>
        <fullName evidence="5">GNAT family N-acetyltransferase</fullName>
    </submittedName>
</protein>
<organism evidence="5 6">
    <name type="scientific">Kaustia mangrovi</name>
    <dbReference type="NCBI Taxonomy" id="2593653"/>
    <lineage>
        <taxon>Bacteria</taxon>
        <taxon>Pseudomonadati</taxon>
        <taxon>Pseudomonadota</taxon>
        <taxon>Alphaproteobacteria</taxon>
        <taxon>Hyphomicrobiales</taxon>
        <taxon>Parvibaculaceae</taxon>
        <taxon>Kaustia</taxon>
    </lineage>
</organism>
<dbReference type="KEGG" id="kmn:HW532_13715"/>
<keyword evidence="1 5" id="KW-0808">Transferase</keyword>
<evidence type="ECO:0000313" key="5">
    <source>
        <dbReference type="EMBL" id="QPC43651.1"/>
    </source>
</evidence>